<gene>
    <name evidence="2" type="ORF">B9R14_10015</name>
</gene>
<sequence>MRTFLKGRFFYFIVFFIVFCVRDMVNILFIFTLTKVKEAGDSWLKGVVIIQNGVFLCEVMKII</sequence>
<accession>A0A2S8RB73</accession>
<protein>
    <submittedName>
        <fullName evidence="2">Uncharacterized protein</fullName>
    </submittedName>
</protein>
<proteinExistence type="predicted"/>
<evidence type="ECO:0000256" key="1">
    <source>
        <dbReference type="SAM" id="Phobius"/>
    </source>
</evidence>
<name>A0A2S8RB73_9FIRM</name>
<dbReference type="EMBL" id="NEMB01000003">
    <property type="protein sequence ID" value="PQQ67039.1"/>
    <property type="molecule type" value="Genomic_DNA"/>
</dbReference>
<dbReference type="AlphaFoldDB" id="A0A2S8RB73"/>
<keyword evidence="1" id="KW-0472">Membrane</keyword>
<reference evidence="2 3" key="1">
    <citation type="journal article" date="2018" name="Syst. Appl. Microbiol.">
        <title>Characterization and high-quality draft genome sequence of Herbivorax saccincola A7, an anaerobic, alkaliphilic, thermophilic, cellulolytic, and xylanolytic bacterium.</title>
        <authorList>
            <person name="Aikawa S."/>
            <person name="Baramee S."/>
            <person name="Sermsathanaswadi J."/>
            <person name="Thianheng P."/>
            <person name="Tachaapaikoon C."/>
            <person name="Shikata A."/>
            <person name="Waeonukul R."/>
            <person name="Pason P."/>
            <person name="Ratanakhanokchai K."/>
            <person name="Kosugi A."/>
        </authorList>
    </citation>
    <scope>NUCLEOTIDE SEQUENCE [LARGE SCALE GENOMIC DNA]</scope>
    <source>
        <strain evidence="2 3">A7</strain>
    </source>
</reference>
<organism evidence="2 3">
    <name type="scientific">Acetivibrio saccincola</name>
    <dbReference type="NCBI Taxonomy" id="1677857"/>
    <lineage>
        <taxon>Bacteria</taxon>
        <taxon>Bacillati</taxon>
        <taxon>Bacillota</taxon>
        <taxon>Clostridia</taxon>
        <taxon>Eubacteriales</taxon>
        <taxon>Oscillospiraceae</taxon>
        <taxon>Acetivibrio</taxon>
    </lineage>
</organism>
<feature type="transmembrane region" description="Helical" evidence="1">
    <location>
        <begin position="9"/>
        <end position="31"/>
    </location>
</feature>
<evidence type="ECO:0000313" key="3">
    <source>
        <dbReference type="Proteomes" id="UP000239720"/>
    </source>
</evidence>
<keyword evidence="1" id="KW-0812">Transmembrane</keyword>
<keyword evidence="1" id="KW-1133">Transmembrane helix</keyword>
<comment type="caution">
    <text evidence="2">The sequence shown here is derived from an EMBL/GenBank/DDBJ whole genome shotgun (WGS) entry which is preliminary data.</text>
</comment>
<dbReference type="Proteomes" id="UP000239720">
    <property type="component" value="Unassembled WGS sequence"/>
</dbReference>
<evidence type="ECO:0000313" key="2">
    <source>
        <dbReference type="EMBL" id="PQQ67039.1"/>
    </source>
</evidence>